<comment type="similarity">
    <text evidence="2">Belongs to the helicase family. RecQ subfamily.</text>
</comment>
<evidence type="ECO:0000256" key="11">
    <source>
        <dbReference type="ARBA" id="ARBA00034808"/>
    </source>
</evidence>
<feature type="compositionally biased region" description="Basic residues" evidence="13">
    <location>
        <begin position="1180"/>
        <end position="1191"/>
    </location>
</feature>
<accession>A0AAW3AED6</accession>
<dbReference type="FunFam" id="3.40.50.300:FF:000296">
    <property type="entry name" value="ATP-dependent DNA helicase RecQ"/>
    <property type="match status" value="1"/>
</dbReference>
<dbReference type="PANTHER" id="PTHR13710">
    <property type="entry name" value="DNA HELICASE RECQ FAMILY MEMBER"/>
    <property type="match status" value="1"/>
</dbReference>
<feature type="region of interest" description="Disordered" evidence="13">
    <location>
        <begin position="1"/>
        <end position="29"/>
    </location>
</feature>
<dbReference type="GO" id="GO:0043138">
    <property type="term" value="F:3'-5' DNA helicase activity"/>
    <property type="evidence" value="ECO:0007669"/>
    <property type="project" value="UniProtKB-EC"/>
</dbReference>
<feature type="compositionally biased region" description="Polar residues" evidence="13">
    <location>
        <begin position="1970"/>
        <end position="1986"/>
    </location>
</feature>
<feature type="compositionally biased region" description="Low complexity" evidence="13">
    <location>
        <begin position="151"/>
        <end position="170"/>
    </location>
</feature>
<dbReference type="PROSITE" id="PS51194">
    <property type="entry name" value="HELICASE_CTER"/>
    <property type="match status" value="1"/>
</dbReference>
<feature type="region of interest" description="Disordered" evidence="13">
    <location>
        <begin position="1509"/>
        <end position="1544"/>
    </location>
</feature>
<dbReference type="CDD" id="cd18794">
    <property type="entry name" value="SF2_C_RecQ"/>
    <property type="match status" value="1"/>
</dbReference>
<feature type="region of interest" description="Disordered" evidence="13">
    <location>
        <begin position="1163"/>
        <end position="1210"/>
    </location>
</feature>
<evidence type="ECO:0000256" key="3">
    <source>
        <dbReference type="ARBA" id="ARBA00022741"/>
    </source>
</evidence>
<dbReference type="Pfam" id="PF16124">
    <property type="entry name" value="RecQ_Zn_bind"/>
    <property type="match status" value="1"/>
</dbReference>
<name>A0AAW3AED6_9TRYP</name>
<dbReference type="FunFam" id="1.10.150.80:FF:000026">
    <property type="entry name" value="ATP-dependent DEAD/H DNA helicase recQ, putative"/>
    <property type="match status" value="1"/>
</dbReference>
<dbReference type="Gene3D" id="1.10.150.80">
    <property type="entry name" value="HRDC domain"/>
    <property type="match status" value="1"/>
</dbReference>
<evidence type="ECO:0000259" key="15">
    <source>
        <dbReference type="PROSITE" id="PS51194"/>
    </source>
</evidence>
<feature type="domain" description="Helicase ATP-binding" evidence="14">
    <location>
        <begin position="549"/>
        <end position="726"/>
    </location>
</feature>
<dbReference type="GO" id="GO:0016787">
    <property type="term" value="F:hydrolase activity"/>
    <property type="evidence" value="ECO:0007669"/>
    <property type="project" value="UniProtKB-KW"/>
</dbReference>
<comment type="catalytic activity">
    <reaction evidence="10">
        <text>Couples ATP hydrolysis with the unwinding of duplex DNA by translocating in the 3'-5' direction.</text>
        <dbReference type="EC" id="5.6.2.4"/>
    </reaction>
</comment>
<feature type="compositionally biased region" description="Low complexity" evidence="13">
    <location>
        <begin position="1250"/>
        <end position="1260"/>
    </location>
</feature>
<feature type="region of interest" description="Disordered" evidence="13">
    <location>
        <begin position="151"/>
        <end position="194"/>
    </location>
</feature>
<dbReference type="FunFam" id="1.10.10.10:FF:000958">
    <property type="entry name" value="ATP-dependent DEAD/H DNA helicase recQ, putative"/>
    <property type="match status" value="1"/>
</dbReference>
<dbReference type="EC" id="5.6.2.4" evidence="11"/>
<evidence type="ECO:0000256" key="5">
    <source>
        <dbReference type="ARBA" id="ARBA00022806"/>
    </source>
</evidence>
<evidence type="ECO:0000256" key="13">
    <source>
        <dbReference type="SAM" id="MobiDB-lite"/>
    </source>
</evidence>
<keyword evidence="9" id="KW-0539">Nucleus</keyword>
<comment type="caution">
    <text evidence="16">The sequence shown here is derived from an EMBL/GenBank/DDBJ whole genome shotgun (WGS) entry which is preliminary data.</text>
</comment>
<dbReference type="InterPro" id="IPR001650">
    <property type="entry name" value="Helicase_C-like"/>
</dbReference>
<keyword evidence="5 16" id="KW-0347">Helicase</keyword>
<dbReference type="GO" id="GO:0000724">
    <property type="term" value="P:double-strand break repair via homologous recombination"/>
    <property type="evidence" value="ECO:0007669"/>
    <property type="project" value="TreeGrafter"/>
</dbReference>
<feature type="region of interest" description="Disordered" evidence="13">
    <location>
        <begin position="1231"/>
        <end position="1304"/>
    </location>
</feature>
<feature type="compositionally biased region" description="Low complexity" evidence="13">
    <location>
        <begin position="1"/>
        <end position="25"/>
    </location>
</feature>
<dbReference type="InterPro" id="IPR032284">
    <property type="entry name" value="RecQ_Zn-bd"/>
</dbReference>
<proteinExistence type="inferred from homology"/>
<feature type="compositionally biased region" description="Low complexity" evidence="13">
    <location>
        <begin position="340"/>
        <end position="356"/>
    </location>
</feature>
<evidence type="ECO:0000256" key="10">
    <source>
        <dbReference type="ARBA" id="ARBA00034617"/>
    </source>
</evidence>
<feature type="compositionally biased region" description="Pro residues" evidence="13">
    <location>
        <begin position="1680"/>
        <end position="1689"/>
    </location>
</feature>
<evidence type="ECO:0000313" key="17">
    <source>
        <dbReference type="Proteomes" id="UP001482455"/>
    </source>
</evidence>
<feature type="region of interest" description="Disordered" evidence="13">
    <location>
        <begin position="1675"/>
        <end position="1729"/>
    </location>
</feature>
<dbReference type="GO" id="GO:0005694">
    <property type="term" value="C:chromosome"/>
    <property type="evidence" value="ECO:0007669"/>
    <property type="project" value="TreeGrafter"/>
</dbReference>
<dbReference type="Gene3D" id="3.40.50.300">
    <property type="entry name" value="P-loop containing nucleotide triphosphate hydrolases"/>
    <property type="match status" value="2"/>
</dbReference>
<dbReference type="CDD" id="cd17920">
    <property type="entry name" value="DEXHc_RecQ"/>
    <property type="match status" value="1"/>
</dbReference>
<keyword evidence="8" id="KW-0413">Isomerase</keyword>
<dbReference type="SMART" id="SM00490">
    <property type="entry name" value="HELICc"/>
    <property type="match status" value="1"/>
</dbReference>
<evidence type="ECO:0000256" key="7">
    <source>
        <dbReference type="ARBA" id="ARBA00023125"/>
    </source>
</evidence>
<keyword evidence="17" id="KW-1185">Reference proteome</keyword>
<keyword evidence="7" id="KW-0238">DNA-binding</keyword>
<keyword evidence="12" id="KW-0175">Coiled coil</keyword>
<feature type="compositionally biased region" description="Polar residues" evidence="13">
    <location>
        <begin position="1690"/>
        <end position="1710"/>
    </location>
</feature>
<dbReference type="PROSITE" id="PS51192">
    <property type="entry name" value="HELICASE_ATP_BIND_1"/>
    <property type="match status" value="1"/>
</dbReference>
<feature type="coiled-coil region" evidence="12">
    <location>
        <begin position="274"/>
        <end position="332"/>
    </location>
</feature>
<dbReference type="PANTHER" id="PTHR13710:SF153">
    <property type="entry name" value="RECQ-LIKE DNA HELICASE BLM"/>
    <property type="match status" value="1"/>
</dbReference>
<feature type="region of interest" description="Disordered" evidence="13">
    <location>
        <begin position="68"/>
        <end position="93"/>
    </location>
</feature>
<dbReference type="NCBIfam" id="TIGR00614">
    <property type="entry name" value="recQ_fam"/>
    <property type="match status" value="1"/>
</dbReference>
<dbReference type="SUPFAM" id="SSF52540">
    <property type="entry name" value="P-loop containing nucleoside triphosphate hydrolases"/>
    <property type="match status" value="1"/>
</dbReference>
<evidence type="ECO:0000256" key="12">
    <source>
        <dbReference type="SAM" id="Coils"/>
    </source>
</evidence>
<dbReference type="InterPro" id="IPR044876">
    <property type="entry name" value="HRDC_dom_sf"/>
</dbReference>
<evidence type="ECO:0000256" key="6">
    <source>
        <dbReference type="ARBA" id="ARBA00022840"/>
    </source>
</evidence>
<dbReference type="SMART" id="SM00487">
    <property type="entry name" value="DEXDc"/>
    <property type="match status" value="1"/>
</dbReference>
<dbReference type="GO" id="GO:0005634">
    <property type="term" value="C:nucleus"/>
    <property type="evidence" value="ECO:0007669"/>
    <property type="project" value="UniProtKB-SubCell"/>
</dbReference>
<dbReference type="Proteomes" id="UP001482455">
    <property type="component" value="Unassembled WGS sequence"/>
</dbReference>
<dbReference type="GO" id="GO:0005524">
    <property type="term" value="F:ATP binding"/>
    <property type="evidence" value="ECO:0007669"/>
    <property type="project" value="UniProtKB-KW"/>
</dbReference>
<feature type="compositionally biased region" description="Polar residues" evidence="13">
    <location>
        <begin position="1267"/>
        <end position="1291"/>
    </location>
</feature>
<dbReference type="GO" id="GO:0009378">
    <property type="term" value="F:four-way junction helicase activity"/>
    <property type="evidence" value="ECO:0007669"/>
    <property type="project" value="TreeGrafter"/>
</dbReference>
<organism evidence="16 17">
    <name type="scientific">Leishmania utingensis</name>
    <dbReference type="NCBI Taxonomy" id="653362"/>
    <lineage>
        <taxon>Eukaryota</taxon>
        <taxon>Discoba</taxon>
        <taxon>Euglenozoa</taxon>
        <taxon>Kinetoplastea</taxon>
        <taxon>Metakinetoplastina</taxon>
        <taxon>Trypanosomatida</taxon>
        <taxon>Trypanosomatidae</taxon>
        <taxon>Leishmaniinae</taxon>
        <taxon>Leishmania</taxon>
    </lineage>
</organism>
<feature type="region of interest" description="Disordered" evidence="13">
    <location>
        <begin position="1944"/>
        <end position="2033"/>
    </location>
</feature>
<dbReference type="Pfam" id="PF00270">
    <property type="entry name" value="DEAD"/>
    <property type="match status" value="1"/>
</dbReference>
<protein>
    <recommendedName>
        <fullName evidence="11">DNA 3'-5' helicase</fullName>
        <ecNumber evidence="11">5.6.2.4</ecNumber>
    </recommendedName>
</protein>
<evidence type="ECO:0000256" key="8">
    <source>
        <dbReference type="ARBA" id="ARBA00023235"/>
    </source>
</evidence>
<feature type="domain" description="Helicase C-terminal" evidence="15">
    <location>
        <begin position="752"/>
        <end position="903"/>
    </location>
</feature>
<dbReference type="InterPro" id="IPR014001">
    <property type="entry name" value="Helicase_ATP-bd"/>
</dbReference>
<feature type="compositionally biased region" description="Low complexity" evidence="13">
    <location>
        <begin position="1953"/>
        <end position="1966"/>
    </location>
</feature>
<evidence type="ECO:0000313" key="16">
    <source>
        <dbReference type="EMBL" id="KAL0504768.1"/>
    </source>
</evidence>
<feature type="compositionally biased region" description="Low complexity" evidence="13">
    <location>
        <begin position="1988"/>
        <end position="2004"/>
    </location>
</feature>
<keyword evidence="6" id="KW-0067">ATP-binding</keyword>
<dbReference type="InterPro" id="IPR036388">
    <property type="entry name" value="WH-like_DNA-bd_sf"/>
</dbReference>
<evidence type="ECO:0000256" key="2">
    <source>
        <dbReference type="ARBA" id="ARBA00005446"/>
    </source>
</evidence>
<feature type="region of interest" description="Disordered" evidence="13">
    <location>
        <begin position="1856"/>
        <end position="1878"/>
    </location>
</feature>
<evidence type="ECO:0000259" key="14">
    <source>
        <dbReference type="PROSITE" id="PS51192"/>
    </source>
</evidence>
<dbReference type="EMBL" id="JBAMZL010000026">
    <property type="protein sequence ID" value="KAL0504768.1"/>
    <property type="molecule type" value="Genomic_DNA"/>
</dbReference>
<dbReference type="GO" id="GO:0003677">
    <property type="term" value="F:DNA binding"/>
    <property type="evidence" value="ECO:0007669"/>
    <property type="project" value="UniProtKB-KW"/>
</dbReference>
<dbReference type="Pfam" id="PF00271">
    <property type="entry name" value="Helicase_C"/>
    <property type="match status" value="1"/>
</dbReference>
<feature type="compositionally biased region" description="Acidic residues" evidence="13">
    <location>
        <begin position="1198"/>
        <end position="1210"/>
    </location>
</feature>
<dbReference type="InterPro" id="IPR004589">
    <property type="entry name" value="DNA_helicase_ATP-dep_RecQ"/>
</dbReference>
<evidence type="ECO:0000256" key="1">
    <source>
        <dbReference type="ARBA" id="ARBA00004123"/>
    </source>
</evidence>
<dbReference type="InterPro" id="IPR011545">
    <property type="entry name" value="DEAD/DEAH_box_helicase_dom"/>
</dbReference>
<feature type="region of interest" description="Disordered" evidence="13">
    <location>
        <begin position="337"/>
        <end position="356"/>
    </location>
</feature>
<evidence type="ECO:0000256" key="9">
    <source>
        <dbReference type="ARBA" id="ARBA00023242"/>
    </source>
</evidence>
<keyword evidence="3" id="KW-0547">Nucleotide-binding</keyword>
<gene>
    <name evidence="16" type="ORF">Q4I30_004378</name>
</gene>
<dbReference type="GO" id="GO:0005737">
    <property type="term" value="C:cytoplasm"/>
    <property type="evidence" value="ECO:0007669"/>
    <property type="project" value="TreeGrafter"/>
</dbReference>
<feature type="compositionally biased region" description="Polar residues" evidence="13">
    <location>
        <begin position="1231"/>
        <end position="1249"/>
    </location>
</feature>
<reference evidence="16 17" key="1">
    <citation type="submission" date="2024-02" db="EMBL/GenBank/DDBJ databases">
        <title>FIRST GENOME SEQUENCES OF Leishmania (Viannia) shawi, Leishmania (Viannia) lindenbergi AND Leishmania (Viannia) utingensis.</title>
        <authorList>
            <person name="Resadore F."/>
            <person name="Custodio M.G.F."/>
            <person name="Boite M.C."/>
            <person name="Cupolillo E."/>
            <person name="Ferreira G.E.M."/>
        </authorList>
    </citation>
    <scope>NUCLEOTIDE SEQUENCE [LARGE SCALE GENOMIC DNA]</scope>
    <source>
        <strain evidence="16 17">ITUB/BR/1977/M4964</strain>
    </source>
</reference>
<keyword evidence="4" id="KW-0378">Hydrolase</keyword>
<dbReference type="InterPro" id="IPR027417">
    <property type="entry name" value="P-loop_NTPase"/>
</dbReference>
<evidence type="ECO:0000256" key="4">
    <source>
        <dbReference type="ARBA" id="ARBA00022801"/>
    </source>
</evidence>
<comment type="subcellular location">
    <subcellularLocation>
        <location evidence="1">Nucleus</location>
    </subcellularLocation>
</comment>
<sequence length="2033" mass="214446">MPTSTSLSSASTSAAAAGNLDNNGNRVSSSSATIYPALASRMSPPYLTNESEWLSALTSAVQRSLEGGVGSCSNGNNGGAWSQTHPDQGTPRDVAMRAARDTAPPLAEYQAVYQQYCRHCTSLVPAPPPARLYPALGGSIGDGGCGNLNSGGRSTANNNNNNSNFSVASYAPPPPPSLTHSPAAAPGVRQQRVTTRSSIMPATAASFPISSLRNSGVGELVGSSPAGGTTAVCSSSLLPTVPPRAASRGGCSMVPPAASSALAAPCMAPSPLTLQDVKAEMRLVAKQLREAQHHRDDLVLLEDEEHDPSDELQQLDVRIAELEQRFARFRVTQATLLNRPPSTSTPPSLSSMPSSLVQLPHSPSVIGLGCANYSSAYGPGIGSSTGAMGYPGGSEQGDPLMQSTIPLPWPAAPSSGTATPAGAAGAPPHGGWLTTMTEHSVNHSGIGDCSPALTGQWDTSVNGGSPSFSSAEYSIPSARKGFSWEVYEQQMDPEALSRDALSRTAHVELPINPTHQYGGERFPWSTELRRMMREVFGLHDYRFCQLEIMNACMDGRDVFVLLPTGGGKSLCYQLPALMPNPAQVTVVVSPLISLIQDQVYALIANDIPAMALTGQTNDAARRSLFQEWASGHVVHTLVYVTPEYFGRSDHFVGTLQRLTDKGLLCRFVIDEAHCVSQWGHDFRPDYRKLSVLKRQFPRTPITALTATATDVVQQDVIKTLALRNAIIFKGSFNRANLKYSVQHVRGKQVVSVVEDLILHRFSPSWCGIVYCLSRKDCEEMAAALVRRGIKASYYHSEAASKNERQERWTRDELQVICATIAFGMGINKPDVRYVVHAAMPKSIEGYYQESGRAGRDGLPSECVLLSTTTDRQRQERLIHGSKDWRASLTSLHRMLAYTLNDVDCRRRQQLHHFGEQVDVHFCLTQRAAAGGGAVPALPPTSVASASAVTQLCDNCASKLAEGWTVKEVNVSNILLDLYAIVLRLGAMTSKQLIGVYRGSVSDMGRAVEMRMRVKGTPAEYKGGAKQSKVLLERTLLEGMQLGLFEERLDSINDFAVCAFVELGGTPTAQQLHCDIKAEHRVVTVRLRGEKTRSDRGDAIFDAVSAAPETFSPGRIAAVATTAALAVEGGGKRRDAVVSAVSGAISKDDLPLFELFDGTRRQAAVGDGSGTRGLLAAQDAKKRKPKPLKGRRGGGYVLDEADGSTDGDEGAISSIEEDSALSNSMASFINDESSSSSVATPFNISSATTPQRDGAGAALADAGRRQRTLSTGGSQDGIISTLSEDTQAQAQVHQPPRKRTRGDAVDQRAVLTQRGLRSAATAATPASTVPAARLERLKLLLQEEMDRLVQTLVSQAVGCRSYNVMPKSTILRLTETLAIPGWGSVADLIDLEGMGKSKVKRYGADILRVYRHFRYLHIGDVEELSEAESAEVKDMKTVVRPRNRLGRSNASAGELIVDNDGEGGCSGDGDRLPSTATPGFVGGMSIEAASTNALATYQPAQRPMLLDTATPEKARASISSSAGTPSRDGGSGVKLPGAVGDQQRQRRTTFTFSSTTAAAPAAVPISVNVRPSSPWLSLQGRVGCAGAPPLPPQANAAAAANRIADIYDQLTCDPSVANAHDNTILTAASAVAAALPPHEPHPPPTPPMPQFSVPLFPEPPAWQAPPSTVAVAAAGVSLGTPAPPPPPPPHNNTAGGNSHLFSPSAPSTSASVLLAGSGLPMGQRPRPQVPQQPFTMMAQTVYSHALASGDPSLADTLRSGSHAGASHATDNSELLIGSSPIPTQQHQQRHAYFFNGQSVPQALSGGGVETGEGQRSSNGVVLLGSDELTQAPSIPLPSTALGLGDLSASSLTHGSRGAAAAATAGHVRDAPSPSRQPEAKDMHSVDYLMGLCNDARFRTPLSGRLSDLVTCGAGGPSRSAIPSPALDTVYSSGAATANTGHAVSHPLPYHTARGKSLGSGSTLLSPGAETPISSSEGPLFQFSTPGSVPQPQLQKLYQQRQSQPSKQEDGAAAGGNNGSDRDRQEVYTIEDDSE</sequence>
<dbReference type="Gene3D" id="1.10.10.10">
    <property type="entry name" value="Winged helix-like DNA-binding domain superfamily/Winged helix DNA-binding domain"/>
    <property type="match status" value="1"/>
</dbReference>